<dbReference type="EMBL" id="BAAAUV010000006">
    <property type="protein sequence ID" value="GAA3210955.1"/>
    <property type="molecule type" value="Genomic_DNA"/>
</dbReference>
<keyword evidence="1" id="KW-0742">SOS response</keyword>
<gene>
    <name evidence="3" type="ORF">GCM10010468_29260</name>
</gene>
<dbReference type="Pfam" id="PF13304">
    <property type="entry name" value="AAA_21"/>
    <property type="match status" value="2"/>
</dbReference>
<dbReference type="PANTHER" id="PTHR32182:SF25">
    <property type="entry name" value="SLR1056 PROTEIN"/>
    <property type="match status" value="1"/>
</dbReference>
<organism evidence="3 4">
    <name type="scientific">Actinocorallia longicatena</name>
    <dbReference type="NCBI Taxonomy" id="111803"/>
    <lineage>
        <taxon>Bacteria</taxon>
        <taxon>Bacillati</taxon>
        <taxon>Actinomycetota</taxon>
        <taxon>Actinomycetes</taxon>
        <taxon>Streptosporangiales</taxon>
        <taxon>Thermomonosporaceae</taxon>
        <taxon>Actinocorallia</taxon>
    </lineage>
</organism>
<dbReference type="Proteomes" id="UP001501237">
    <property type="component" value="Unassembled WGS sequence"/>
</dbReference>
<dbReference type="InterPro" id="IPR014555">
    <property type="entry name" value="RecF-like"/>
</dbReference>
<dbReference type="InterPro" id="IPR003959">
    <property type="entry name" value="ATPase_AAA_core"/>
</dbReference>
<reference evidence="4" key="1">
    <citation type="journal article" date="2019" name="Int. J. Syst. Evol. Microbiol.">
        <title>The Global Catalogue of Microorganisms (GCM) 10K type strain sequencing project: providing services to taxonomists for standard genome sequencing and annotation.</title>
        <authorList>
            <consortium name="The Broad Institute Genomics Platform"/>
            <consortium name="The Broad Institute Genome Sequencing Center for Infectious Disease"/>
            <person name="Wu L."/>
            <person name="Ma J."/>
        </authorList>
    </citation>
    <scope>NUCLEOTIDE SEQUENCE [LARGE SCALE GENOMIC DNA]</scope>
    <source>
        <strain evidence="4">JCM 9377</strain>
    </source>
</reference>
<dbReference type="PIRSF" id="PIRSF029347">
    <property type="entry name" value="RecF"/>
    <property type="match status" value="1"/>
</dbReference>
<evidence type="ECO:0000313" key="3">
    <source>
        <dbReference type="EMBL" id="GAA3210955.1"/>
    </source>
</evidence>
<evidence type="ECO:0000256" key="1">
    <source>
        <dbReference type="ARBA" id="ARBA00023236"/>
    </source>
</evidence>
<keyword evidence="1" id="KW-0227">DNA damage</keyword>
<protein>
    <submittedName>
        <fullName evidence="3">AAA family ATPase</fullName>
    </submittedName>
</protein>
<dbReference type="CDD" id="cd00267">
    <property type="entry name" value="ABC_ATPase"/>
    <property type="match status" value="1"/>
</dbReference>
<keyword evidence="4" id="KW-1185">Reference proteome</keyword>
<sequence>MENYRSLRHLVLPLGRLNVVTGANGSGKSSLYRALRLLADSSRNGSVAALAREGGLASTLWAGPEVIGGAVRRGERPLQGTVRKNPVSLRLGFSGDTFGYAMDLGLPAPGDSVFALDPLIKVEASWSGPVLRPAALLAQRHGQVVQVRERGGQWYRAHTGLQPFDSMLSEVSDPQRAPDLLDLREQMRSWRFYDHVRTDSGAPARVPQVGTRTPVMSADGSDVAAALETIAEIGDHTALGRAVERGFPGCRLEIAIEGGRFQVGLRQPGMLRPLLAPELSDGTLRYLLWCAALLTPRPPELLVLNEPETSLHPDLLEALADLIAVAAGRTQIVVVTHAPRLVEALAKDPDHGVLELYKDHGETRLRDQLPLEEPLWHWPKR</sequence>
<dbReference type="PANTHER" id="PTHR32182">
    <property type="entry name" value="DNA REPLICATION AND REPAIR PROTEIN RECF"/>
    <property type="match status" value="1"/>
</dbReference>
<feature type="domain" description="ATPase AAA-type core" evidence="2">
    <location>
        <begin position="181"/>
        <end position="343"/>
    </location>
</feature>
<dbReference type="InterPro" id="IPR027417">
    <property type="entry name" value="P-loop_NTPase"/>
</dbReference>
<feature type="domain" description="ATPase AAA-type core" evidence="2">
    <location>
        <begin position="17"/>
        <end position="53"/>
    </location>
</feature>
<dbReference type="Gene3D" id="3.40.50.300">
    <property type="entry name" value="P-loop containing nucleotide triphosphate hydrolases"/>
    <property type="match status" value="2"/>
</dbReference>
<dbReference type="SUPFAM" id="SSF52540">
    <property type="entry name" value="P-loop containing nucleoside triphosphate hydrolases"/>
    <property type="match status" value="1"/>
</dbReference>
<evidence type="ECO:0000313" key="4">
    <source>
        <dbReference type="Proteomes" id="UP001501237"/>
    </source>
</evidence>
<accession>A0ABP6Q874</accession>
<evidence type="ECO:0000259" key="2">
    <source>
        <dbReference type="Pfam" id="PF13304"/>
    </source>
</evidence>
<proteinExistence type="predicted"/>
<name>A0ABP6Q874_9ACTN</name>
<comment type="caution">
    <text evidence="3">The sequence shown here is derived from an EMBL/GenBank/DDBJ whole genome shotgun (WGS) entry which is preliminary data.</text>
</comment>